<keyword evidence="2" id="KW-0604">Photosystem II</keyword>
<evidence type="ECO:0000259" key="4">
    <source>
        <dbReference type="Pfam" id="PF14870"/>
    </source>
</evidence>
<keyword evidence="3" id="KW-0732">Signal</keyword>
<keyword evidence="6" id="KW-1185">Reference proteome</keyword>
<dbReference type="EMBL" id="LGRX02002655">
    <property type="protein sequence ID" value="KAK3283781.1"/>
    <property type="molecule type" value="Genomic_DNA"/>
</dbReference>
<accession>A0AAE0GTE7</accession>
<reference evidence="5 6" key="1">
    <citation type="journal article" date="2015" name="Genome Biol. Evol.">
        <title>Comparative Genomics of a Bacterivorous Green Alga Reveals Evolutionary Causalities and Consequences of Phago-Mixotrophic Mode of Nutrition.</title>
        <authorList>
            <person name="Burns J.A."/>
            <person name="Paasch A."/>
            <person name="Narechania A."/>
            <person name="Kim E."/>
        </authorList>
    </citation>
    <scope>NUCLEOTIDE SEQUENCE [LARGE SCALE GENOMIC DNA]</scope>
    <source>
        <strain evidence="5 6">PLY_AMNH</strain>
    </source>
</reference>
<keyword evidence="1" id="KW-0602">Photosynthesis</keyword>
<evidence type="ECO:0000256" key="3">
    <source>
        <dbReference type="SAM" id="SignalP"/>
    </source>
</evidence>
<proteinExistence type="predicted"/>
<dbReference type="PANTHER" id="PTHR47199:SF2">
    <property type="entry name" value="PHOTOSYSTEM II STABILITY_ASSEMBLY FACTOR HCF136, CHLOROPLASTIC"/>
    <property type="match status" value="1"/>
</dbReference>
<feature type="domain" description="Photosynthesis system II assembly factor Ycf48/Hcf136-like" evidence="4">
    <location>
        <begin position="172"/>
        <end position="250"/>
    </location>
</feature>
<evidence type="ECO:0000256" key="1">
    <source>
        <dbReference type="ARBA" id="ARBA00022531"/>
    </source>
</evidence>
<dbReference type="Gene3D" id="2.130.10.10">
    <property type="entry name" value="YVTN repeat-like/Quinoprotein amine dehydrogenase"/>
    <property type="match status" value="2"/>
</dbReference>
<dbReference type="SUPFAM" id="SSF110296">
    <property type="entry name" value="Oligoxyloglucan reducing end-specific cellobiohydrolase"/>
    <property type="match status" value="2"/>
</dbReference>
<evidence type="ECO:0000313" key="5">
    <source>
        <dbReference type="EMBL" id="KAK3283781.1"/>
    </source>
</evidence>
<sequence length="675" mass="71568">MRHRSQLSLLPLLATLLAPLLVPCNSQSWLKHTAAREGGSNRLCDLSFASTSDGWAVGYHNSVLHTADGGLTWRPQHPELNPDKVDWHGVSFVTSRHGWIVGSHGQVHHTSDAGVTWRALSHLDHNQTLRAVHAWPAESSDTSVYAVGDEGLILRWSSREAASRASRFTGTRETLNAVVFASPSHGWVVGEEGAIYVTSDAGDTWRPQYSGTTSGLTGVLFANTTVGCAVGRAGALVCTRNGGATWNQVEGCPSASSFVGIAADASGRFLWAVDSRGGWCSSEDVGVRWGGAEPARLPESGYAVVGLARRADEVLWIATEERGLLSMSTLDAKGATSAFASGAGSPAGESGDFLRSTPANSAFLVTEPASSSRRYVLGFAGAAQRIELPNVVGIRSVSFSLFKGTQPADPFVPCLLDVAGAGNLADAAFCSDRAVGSLWKDLYVDGVRKAVRWDSIPAGVWVHVDLVAKQHFQGALALMNLHGSAASIPGERPALRGHIGEVYLWSTDIGYRGSSATQDAPIESELLAHFQLDEGEGKVAHDRTGAVPSARLIGGPAWEAFEAPAVDRRFLQEGTGFIPGVTISAYLYHKWLKRTEQITRYYASAKHTTMLVDSKGFGPATAPADSNVKDKDGLLSIGLVTPPGPPSPGQLGNWEFQKNSKALHSASGAIPDIGH</sequence>
<dbReference type="Proteomes" id="UP001190700">
    <property type="component" value="Unassembled WGS sequence"/>
</dbReference>
<dbReference type="InterPro" id="IPR015943">
    <property type="entry name" value="WD40/YVTN_repeat-like_dom_sf"/>
</dbReference>
<dbReference type="PANTHER" id="PTHR47199">
    <property type="entry name" value="PHOTOSYSTEM II STABILITY/ASSEMBLY FACTOR HCF136, CHLOROPLASTIC"/>
    <property type="match status" value="1"/>
</dbReference>
<dbReference type="GO" id="GO:0015979">
    <property type="term" value="P:photosynthesis"/>
    <property type="evidence" value="ECO:0007669"/>
    <property type="project" value="UniProtKB-KW"/>
</dbReference>
<organism evidence="5 6">
    <name type="scientific">Cymbomonas tetramitiformis</name>
    <dbReference type="NCBI Taxonomy" id="36881"/>
    <lineage>
        <taxon>Eukaryota</taxon>
        <taxon>Viridiplantae</taxon>
        <taxon>Chlorophyta</taxon>
        <taxon>Pyramimonadophyceae</taxon>
        <taxon>Pyramimonadales</taxon>
        <taxon>Pyramimonadaceae</taxon>
        <taxon>Cymbomonas</taxon>
    </lineage>
</organism>
<dbReference type="Pfam" id="PF14870">
    <property type="entry name" value="PSII_BNR"/>
    <property type="match status" value="2"/>
</dbReference>
<feature type="signal peptide" evidence="3">
    <location>
        <begin position="1"/>
        <end position="26"/>
    </location>
</feature>
<gene>
    <name evidence="5" type="ORF">CYMTET_8546</name>
</gene>
<evidence type="ECO:0000256" key="2">
    <source>
        <dbReference type="ARBA" id="ARBA00023276"/>
    </source>
</evidence>
<feature type="domain" description="Photosynthesis system II assembly factor Ycf48/Hcf136-like" evidence="4">
    <location>
        <begin position="41"/>
        <end position="120"/>
    </location>
</feature>
<comment type="caution">
    <text evidence="5">The sequence shown here is derived from an EMBL/GenBank/DDBJ whole genome shotgun (WGS) entry which is preliminary data.</text>
</comment>
<feature type="chain" id="PRO_5042004170" description="Photosynthesis system II assembly factor Ycf48/Hcf136-like domain-containing protein" evidence="3">
    <location>
        <begin position="27"/>
        <end position="675"/>
    </location>
</feature>
<evidence type="ECO:0000313" key="6">
    <source>
        <dbReference type="Proteomes" id="UP001190700"/>
    </source>
</evidence>
<dbReference type="GO" id="GO:0009523">
    <property type="term" value="C:photosystem II"/>
    <property type="evidence" value="ECO:0007669"/>
    <property type="project" value="UniProtKB-KW"/>
</dbReference>
<protein>
    <recommendedName>
        <fullName evidence="4">Photosynthesis system II assembly factor Ycf48/Hcf136-like domain-containing protein</fullName>
    </recommendedName>
</protein>
<name>A0AAE0GTE7_9CHLO</name>
<dbReference type="InterPro" id="IPR028203">
    <property type="entry name" value="PSII_CF48-like_dom"/>
</dbReference>
<dbReference type="AlphaFoldDB" id="A0AAE0GTE7"/>